<reference evidence="2 3" key="1">
    <citation type="journal article" date="2015" name="Genome Biol. Evol.">
        <title>Comparative Genomics of a Bacterivorous Green Alga Reveals Evolutionary Causalities and Consequences of Phago-Mixotrophic Mode of Nutrition.</title>
        <authorList>
            <person name="Burns J.A."/>
            <person name="Paasch A."/>
            <person name="Narechania A."/>
            <person name="Kim E."/>
        </authorList>
    </citation>
    <scope>NUCLEOTIDE SEQUENCE [LARGE SCALE GENOMIC DNA]</scope>
    <source>
        <strain evidence="2 3">PLY_AMNH</strain>
    </source>
</reference>
<name>A0AAE0BHM8_9CHLO</name>
<dbReference type="EMBL" id="LGRX02034858">
    <property type="protein sequence ID" value="KAK3236761.1"/>
    <property type="molecule type" value="Genomic_DNA"/>
</dbReference>
<organism evidence="2 3">
    <name type="scientific">Cymbomonas tetramitiformis</name>
    <dbReference type="NCBI Taxonomy" id="36881"/>
    <lineage>
        <taxon>Eukaryota</taxon>
        <taxon>Viridiplantae</taxon>
        <taxon>Chlorophyta</taxon>
        <taxon>Pyramimonadophyceae</taxon>
        <taxon>Pyramimonadales</taxon>
        <taxon>Pyramimonadaceae</taxon>
        <taxon>Cymbomonas</taxon>
    </lineage>
</organism>
<evidence type="ECO:0000313" key="2">
    <source>
        <dbReference type="EMBL" id="KAK3236761.1"/>
    </source>
</evidence>
<dbReference type="Proteomes" id="UP001190700">
    <property type="component" value="Unassembled WGS sequence"/>
</dbReference>
<evidence type="ECO:0000313" key="3">
    <source>
        <dbReference type="Proteomes" id="UP001190700"/>
    </source>
</evidence>
<dbReference type="AlphaFoldDB" id="A0AAE0BHM8"/>
<keyword evidence="3" id="KW-1185">Reference proteome</keyword>
<accession>A0AAE0BHM8</accession>
<comment type="caution">
    <text evidence="2">The sequence shown here is derived from an EMBL/GenBank/DDBJ whole genome shotgun (WGS) entry which is preliminary data.</text>
</comment>
<feature type="region of interest" description="Disordered" evidence="1">
    <location>
        <begin position="44"/>
        <end position="91"/>
    </location>
</feature>
<gene>
    <name evidence="2" type="ORF">CYMTET_53115</name>
</gene>
<feature type="non-terminal residue" evidence="2">
    <location>
        <position position="1"/>
    </location>
</feature>
<protein>
    <submittedName>
        <fullName evidence="2">Uncharacterized protein</fullName>
    </submittedName>
</protein>
<proteinExistence type="predicted"/>
<sequence>KAKLEKDASKQRTRLQSLKLQERNAAKMKYQAEQEIRRLEGQMAELGKRGKRGGPPDLSAPWRTTGEYVDGHWRPSGTKAEPVQDNPEWTFKPTMCKKSREILLETMGENDSKGFIDRVQTDLNVPTF</sequence>
<evidence type="ECO:0000256" key="1">
    <source>
        <dbReference type="SAM" id="MobiDB-lite"/>
    </source>
</evidence>